<organism evidence="1">
    <name type="scientific">Zea mays</name>
    <name type="common">Maize</name>
    <dbReference type="NCBI Taxonomy" id="4577"/>
    <lineage>
        <taxon>Eukaryota</taxon>
        <taxon>Viridiplantae</taxon>
        <taxon>Streptophyta</taxon>
        <taxon>Embryophyta</taxon>
        <taxon>Tracheophyta</taxon>
        <taxon>Spermatophyta</taxon>
        <taxon>Magnoliopsida</taxon>
        <taxon>Liliopsida</taxon>
        <taxon>Poales</taxon>
        <taxon>Poaceae</taxon>
        <taxon>PACMAD clade</taxon>
        <taxon>Panicoideae</taxon>
        <taxon>Andropogonodae</taxon>
        <taxon>Andropogoneae</taxon>
        <taxon>Tripsacinae</taxon>
        <taxon>Zea</taxon>
    </lineage>
</organism>
<reference evidence="1" key="1">
    <citation type="journal article" date="2009" name="PLoS Genet.">
        <title>Sequencing, mapping, and analysis of 27,455 maize full-length cDNAs.</title>
        <authorList>
            <person name="Soderlund C."/>
            <person name="Descour A."/>
            <person name="Kudrna D."/>
            <person name="Bomhoff M."/>
            <person name="Boyd L."/>
            <person name="Currie J."/>
            <person name="Angelova A."/>
            <person name="Collura K."/>
            <person name="Wissotski M."/>
            <person name="Ashley E."/>
            <person name="Morrow D."/>
            <person name="Fernandes J."/>
            <person name="Walbot V."/>
            <person name="Yu Y."/>
        </authorList>
    </citation>
    <scope>NUCLEOTIDE SEQUENCE</scope>
    <source>
        <strain evidence="1">B73</strain>
    </source>
</reference>
<dbReference type="InterPro" id="IPR044673">
    <property type="entry name" value="DCL-like"/>
</dbReference>
<dbReference type="AlphaFoldDB" id="C4J993"/>
<proteinExistence type="evidence at transcript level"/>
<dbReference type="Gramene" id="Zm00001eb035130_T001">
    <property type="protein sequence ID" value="Zm00001eb035130_P001"/>
    <property type="gene ID" value="Zm00001eb035130"/>
</dbReference>
<reference evidence="3" key="2">
    <citation type="submission" date="2015-12" db="EMBL/GenBank/DDBJ databases">
        <title>Update maize B73 reference genome by single molecule sequencing technologies.</title>
        <authorList>
            <consortium name="Maize Genome Sequencing Project"/>
            <person name="Ware D."/>
        </authorList>
    </citation>
    <scope>NUCLEOTIDE SEQUENCE [LARGE SCALE GENOMIC DNA]</scope>
    <source>
        <strain evidence="3">cv. B73</strain>
    </source>
</reference>
<dbReference type="EnsemblPlants" id="Zm00001eb035130_T001">
    <property type="protein sequence ID" value="Zm00001eb035130_P001"/>
    <property type="gene ID" value="Zm00001eb035130"/>
</dbReference>
<dbReference type="OrthoDB" id="409625at2759"/>
<dbReference type="KEGG" id="zma:118476093"/>
<dbReference type="FunFam" id="3.10.450.40:FF:000032">
    <property type="entry name" value="Required to maintain repression6"/>
    <property type="match status" value="1"/>
</dbReference>
<evidence type="ECO:0000313" key="2">
    <source>
        <dbReference type="EnsemblPlants" id="Zm00001eb035130_P001"/>
    </source>
</evidence>
<sequence length="101" mass="11418">MRTSLQNMLREYPLNGYVAEPDKSQLIEALKFHSRGAEKIGVGVREIKIGLNPSHPGTRCFILLRNDDTTEDFSYHKCVQGAADSISPQLGSYLKKLYYRA</sequence>
<name>C4J993_MAIZE</name>
<reference evidence="2" key="3">
    <citation type="submission" date="2019-07" db="EMBL/GenBank/DDBJ databases">
        <authorList>
            <person name="Seetharam A."/>
            <person name="Woodhouse M."/>
            <person name="Cannon E."/>
        </authorList>
    </citation>
    <scope>NUCLEOTIDE SEQUENCE [LARGE SCALE GENOMIC DNA]</scope>
    <source>
        <strain evidence="2">cv. B73</strain>
    </source>
</reference>
<evidence type="ECO:0000313" key="3">
    <source>
        <dbReference type="Proteomes" id="UP000007305"/>
    </source>
</evidence>
<dbReference type="Proteomes" id="UP000007305">
    <property type="component" value="Chromosome 1"/>
</dbReference>
<dbReference type="Pfam" id="PF11523">
    <property type="entry name" value="DUF3223"/>
    <property type="match status" value="1"/>
</dbReference>
<dbReference type="ExpressionAtlas" id="C4J993">
    <property type="expression patterns" value="baseline and differential"/>
</dbReference>
<dbReference type="PANTHER" id="PTHR33415:SF21">
    <property type="entry name" value="OS04G0572600 PROTEIN"/>
    <property type="match status" value="1"/>
</dbReference>
<dbReference type="PANTHER" id="PTHR33415">
    <property type="entry name" value="PROTEIN EMBRYO DEFECTIVE 514"/>
    <property type="match status" value="1"/>
</dbReference>
<protein>
    <submittedName>
        <fullName evidence="1 2">Uncharacterized protein</fullName>
    </submittedName>
</protein>
<dbReference type="RefSeq" id="XP_035820088.1">
    <property type="nucleotide sequence ID" value="XM_035964195.1"/>
</dbReference>
<dbReference type="Gene3D" id="3.10.450.40">
    <property type="match status" value="1"/>
</dbReference>
<dbReference type="GeneID" id="118476093"/>
<evidence type="ECO:0000313" key="1">
    <source>
        <dbReference type="EMBL" id="ACR37743.1"/>
    </source>
</evidence>
<keyword evidence="3" id="KW-1185">Reference proteome</keyword>
<gene>
    <name evidence="2" type="primary">LOC118476093</name>
</gene>
<reference evidence="2" key="4">
    <citation type="submission" date="2021-05" db="UniProtKB">
        <authorList>
            <consortium name="EnsemblPlants"/>
        </authorList>
    </citation>
    <scope>IDENTIFICATION</scope>
    <source>
        <strain evidence="2">cv. B73</strain>
    </source>
</reference>
<accession>C4J993</accession>
<dbReference type="EMBL" id="BT087390">
    <property type="protein sequence ID" value="ACR37743.1"/>
    <property type="molecule type" value="mRNA"/>
</dbReference>